<name>A0ABP1BCG3_9BRYO</name>
<reference evidence="1" key="1">
    <citation type="submission" date="2024-03" db="EMBL/GenBank/DDBJ databases">
        <authorList>
            <consortium name="ELIXIR-Norway"/>
            <consortium name="Elixir Norway"/>
        </authorList>
    </citation>
    <scope>NUCLEOTIDE SEQUENCE</scope>
</reference>
<dbReference type="Proteomes" id="UP001497522">
    <property type="component" value="Chromosome 3"/>
</dbReference>
<evidence type="ECO:0000313" key="1">
    <source>
        <dbReference type="EMBL" id="CAK9872615.1"/>
    </source>
</evidence>
<protein>
    <submittedName>
        <fullName evidence="1">Uncharacterized protein</fullName>
    </submittedName>
</protein>
<accession>A0ABP1BCG3</accession>
<dbReference type="EMBL" id="OZ023704">
    <property type="protein sequence ID" value="CAK9872615.1"/>
    <property type="molecule type" value="Genomic_DNA"/>
</dbReference>
<evidence type="ECO:0000313" key="2">
    <source>
        <dbReference type="Proteomes" id="UP001497522"/>
    </source>
</evidence>
<proteinExistence type="predicted"/>
<sequence length="103" mass="11639">MVGLHRTITKEGQSYNSNWKFSPNAARETSSAIATVATAAAAQCVLHHKKKDMPQPTHNYSWILLLPYNKMWAYSRVWEWPHLQLDDLQIVPGAMLLSSSTNS</sequence>
<organism evidence="1 2">
    <name type="scientific">Sphagnum jensenii</name>
    <dbReference type="NCBI Taxonomy" id="128206"/>
    <lineage>
        <taxon>Eukaryota</taxon>
        <taxon>Viridiplantae</taxon>
        <taxon>Streptophyta</taxon>
        <taxon>Embryophyta</taxon>
        <taxon>Bryophyta</taxon>
        <taxon>Sphagnophytina</taxon>
        <taxon>Sphagnopsida</taxon>
        <taxon>Sphagnales</taxon>
        <taxon>Sphagnaceae</taxon>
        <taxon>Sphagnum</taxon>
    </lineage>
</organism>
<gene>
    <name evidence="1" type="ORF">CSSPJE1EN2_LOCUS15185</name>
</gene>
<keyword evidence="2" id="KW-1185">Reference proteome</keyword>